<keyword evidence="2" id="KW-1185">Reference proteome</keyword>
<dbReference type="Gene3D" id="3.20.20.70">
    <property type="entry name" value="Aldolase class I"/>
    <property type="match status" value="1"/>
</dbReference>
<dbReference type="InterPro" id="IPR058240">
    <property type="entry name" value="rSAM_sf"/>
</dbReference>
<reference evidence="1 2" key="1">
    <citation type="submission" date="2019-12" db="EMBL/GenBank/DDBJ databases">
        <title>Novel species isolated from a subtropical stream in China.</title>
        <authorList>
            <person name="Lu H."/>
        </authorList>
    </citation>
    <scope>NUCLEOTIDE SEQUENCE [LARGE SCALE GENOMIC DNA]</scope>
    <source>
        <strain evidence="1 2">DS3</strain>
    </source>
</reference>
<dbReference type="SUPFAM" id="SSF102114">
    <property type="entry name" value="Radical SAM enzymes"/>
    <property type="match status" value="1"/>
</dbReference>
<gene>
    <name evidence="1" type="ORF">GTP41_02840</name>
</gene>
<accession>A0A6N9HCQ7</accession>
<dbReference type="AlphaFoldDB" id="A0A6N9HCQ7"/>
<dbReference type="EMBL" id="WWCJ01000002">
    <property type="protein sequence ID" value="MYN01027.1"/>
    <property type="molecule type" value="Genomic_DNA"/>
</dbReference>
<dbReference type="InterPro" id="IPR013785">
    <property type="entry name" value="Aldolase_TIM"/>
</dbReference>
<organism evidence="1 2">
    <name type="scientific">Pseudoduganella guangdongensis</name>
    <dbReference type="NCBI Taxonomy" id="2692179"/>
    <lineage>
        <taxon>Bacteria</taxon>
        <taxon>Pseudomonadati</taxon>
        <taxon>Pseudomonadota</taxon>
        <taxon>Betaproteobacteria</taxon>
        <taxon>Burkholderiales</taxon>
        <taxon>Oxalobacteraceae</taxon>
        <taxon>Telluria group</taxon>
        <taxon>Pseudoduganella</taxon>
    </lineage>
</organism>
<dbReference type="Proteomes" id="UP000448575">
    <property type="component" value="Unassembled WGS sequence"/>
</dbReference>
<protein>
    <recommendedName>
        <fullName evidence="3">Radical SAM protein</fullName>
    </recommendedName>
</protein>
<proteinExistence type="predicted"/>
<comment type="caution">
    <text evidence="1">The sequence shown here is derived from an EMBL/GenBank/DDBJ whole genome shotgun (WGS) entry which is preliminary data.</text>
</comment>
<evidence type="ECO:0000313" key="2">
    <source>
        <dbReference type="Proteomes" id="UP000448575"/>
    </source>
</evidence>
<name>A0A6N9HCQ7_9BURK</name>
<evidence type="ECO:0000313" key="1">
    <source>
        <dbReference type="EMBL" id="MYN01027.1"/>
    </source>
</evidence>
<sequence length="363" mass="40034">MSASLFAAPVLAALSKSVPTVAFRAPDPADDERWRRHNIGGRVHRIAQPVTFTPYASAQPCSARCRFCSETLLETGGGRPSSALRPGPGYFAALERALEQLRGLPLSYSLSGLETTDDAAWMGAMLDILAQHAALSPVLNRVLYTNGAGLAVTQQGEALTERLAGFGLDWLELSRHHFDAATNQSIMRFRPGVQVQYQQAFSAMVRRLAGRLNVKLVCIIQDGGVAQAEAVLRYLEWAHALGVRSVIFREFSKLDESYKDNVTARYIGKARISMDGLLAQCLATAEFADSFVFEQVTEGYYFWNLIGRLRDMQVTFEASDYSQMHRQHGSGDVYKLVFHANGNLCADWNPERHVLLAGETTIG</sequence>
<evidence type="ECO:0008006" key="3">
    <source>
        <dbReference type="Google" id="ProtNLM"/>
    </source>
</evidence>